<name>V8CR10_9BACT</name>
<gene>
    <name evidence="1" type="ORF">HMPREF1173_00191</name>
</gene>
<dbReference type="EMBL" id="AZJH01000003">
    <property type="protein sequence ID" value="ETD29799.1"/>
    <property type="molecule type" value="Genomic_DNA"/>
</dbReference>
<dbReference type="HOGENOM" id="CLU_3156335_0_0_10"/>
<proteinExistence type="predicted"/>
<comment type="caution">
    <text evidence="1">The sequence shown here is derived from an EMBL/GenBank/DDBJ whole genome shotgun (WGS) entry which is preliminary data.</text>
</comment>
<reference evidence="1 2" key="1">
    <citation type="submission" date="2013-10" db="EMBL/GenBank/DDBJ databases">
        <title>The Genome Sequence of Prevotella nigrescens CC14M.</title>
        <authorList>
            <consortium name="The Broad Institute Genomics Platform"/>
            <person name="Earl A."/>
            <person name="Allen-Vercoe E."/>
            <person name="Daigneault M."/>
            <person name="Young S.K."/>
            <person name="Zeng Q."/>
            <person name="Gargeya S."/>
            <person name="Fitzgerald M."/>
            <person name="Abouelleil A."/>
            <person name="Alvarado L."/>
            <person name="Chapman S.B."/>
            <person name="Gainer-Dewar J."/>
            <person name="Goldberg J."/>
            <person name="Griggs A."/>
            <person name="Gujja S."/>
            <person name="Hansen M."/>
            <person name="Howarth C."/>
            <person name="Imamovic A."/>
            <person name="Ireland A."/>
            <person name="Larimer J."/>
            <person name="McCowan C."/>
            <person name="Murphy C."/>
            <person name="Pearson M."/>
            <person name="Poon T.W."/>
            <person name="Priest M."/>
            <person name="Roberts A."/>
            <person name="Saif S."/>
            <person name="Shea T."/>
            <person name="Sykes S."/>
            <person name="Wortman J."/>
            <person name="Nusbaum C."/>
            <person name="Birren B."/>
        </authorList>
    </citation>
    <scope>NUCLEOTIDE SEQUENCE [LARGE SCALE GENOMIC DNA]</scope>
    <source>
        <strain evidence="1 2">CC14M</strain>
    </source>
</reference>
<evidence type="ECO:0000313" key="2">
    <source>
        <dbReference type="Proteomes" id="UP000018727"/>
    </source>
</evidence>
<keyword evidence="2" id="KW-1185">Reference proteome</keyword>
<sequence>MIGSDNKNVYKVLAISRISPTIIVQIYQQTLSTARTKVLIIFREINFF</sequence>
<accession>V8CR10</accession>
<dbReference type="AlphaFoldDB" id="V8CR10"/>
<dbReference type="Proteomes" id="UP000018727">
    <property type="component" value="Unassembled WGS sequence"/>
</dbReference>
<evidence type="ECO:0000313" key="1">
    <source>
        <dbReference type="EMBL" id="ETD29799.1"/>
    </source>
</evidence>
<organism evidence="1 2">
    <name type="scientific">Prevotella nigrescens CC14M</name>
    <dbReference type="NCBI Taxonomy" id="1073366"/>
    <lineage>
        <taxon>Bacteria</taxon>
        <taxon>Pseudomonadati</taxon>
        <taxon>Bacteroidota</taxon>
        <taxon>Bacteroidia</taxon>
        <taxon>Bacteroidales</taxon>
        <taxon>Prevotellaceae</taxon>
        <taxon>Prevotella</taxon>
    </lineage>
</organism>
<protein>
    <submittedName>
        <fullName evidence="1">Uncharacterized protein</fullName>
    </submittedName>
</protein>